<name>A0A412XAQ2_BACUN</name>
<reference evidence="2 3" key="1">
    <citation type="submission" date="2018-08" db="EMBL/GenBank/DDBJ databases">
        <title>A genome reference for cultivated species of the human gut microbiota.</title>
        <authorList>
            <person name="Zou Y."/>
            <person name="Xue W."/>
            <person name="Luo G."/>
        </authorList>
    </citation>
    <scope>NUCLEOTIDE SEQUENCE [LARGE SCALE GENOMIC DNA]</scope>
    <source>
        <strain evidence="2 3">AF14-42</strain>
    </source>
</reference>
<evidence type="ECO:0000313" key="3">
    <source>
        <dbReference type="Proteomes" id="UP000285343"/>
    </source>
</evidence>
<feature type="compositionally biased region" description="Basic and acidic residues" evidence="1">
    <location>
        <begin position="63"/>
        <end position="73"/>
    </location>
</feature>
<gene>
    <name evidence="2" type="ORF">DWW14_15725</name>
</gene>
<dbReference type="EMBL" id="QRZC01000023">
    <property type="protein sequence ID" value="RGV39895.1"/>
    <property type="molecule type" value="Genomic_DNA"/>
</dbReference>
<dbReference type="RefSeq" id="WP_025836294.1">
    <property type="nucleotide sequence ID" value="NZ_QRZC01000023.1"/>
</dbReference>
<organism evidence="2 3">
    <name type="scientific">Bacteroides uniformis</name>
    <dbReference type="NCBI Taxonomy" id="820"/>
    <lineage>
        <taxon>Bacteria</taxon>
        <taxon>Pseudomonadati</taxon>
        <taxon>Bacteroidota</taxon>
        <taxon>Bacteroidia</taxon>
        <taxon>Bacteroidales</taxon>
        <taxon>Bacteroidaceae</taxon>
        <taxon>Bacteroides</taxon>
    </lineage>
</organism>
<evidence type="ECO:0000313" key="2">
    <source>
        <dbReference type="EMBL" id="RGV39895.1"/>
    </source>
</evidence>
<sequence>MTKKKVEVNEEVLKNIIVGDIPVFGREKPAEENAKQPEPEVPPVTESANSSSEKAVSAKPRKKKEETDSYREKYLVNIPASNRSHVYINREVAECIKRVLPVIAPDMSISGYISNILVEHIQQHWEEINELYNKEYYKPLKPF</sequence>
<dbReference type="Pfam" id="PF11888">
    <property type="entry name" value="DUF3408"/>
    <property type="match status" value="1"/>
</dbReference>
<feature type="region of interest" description="Disordered" evidence="1">
    <location>
        <begin position="27"/>
        <end position="73"/>
    </location>
</feature>
<proteinExistence type="predicted"/>
<protein>
    <submittedName>
        <fullName evidence="2">DUF3408 domain-containing protein</fullName>
    </submittedName>
</protein>
<evidence type="ECO:0000256" key="1">
    <source>
        <dbReference type="SAM" id="MobiDB-lite"/>
    </source>
</evidence>
<comment type="caution">
    <text evidence="2">The sequence shown here is derived from an EMBL/GenBank/DDBJ whole genome shotgun (WGS) entry which is preliminary data.</text>
</comment>
<dbReference type="Proteomes" id="UP000285343">
    <property type="component" value="Unassembled WGS sequence"/>
</dbReference>
<feature type="compositionally biased region" description="Basic and acidic residues" evidence="1">
    <location>
        <begin position="27"/>
        <end position="38"/>
    </location>
</feature>
<dbReference type="InterPro" id="IPR021823">
    <property type="entry name" value="DUF3408"/>
</dbReference>
<dbReference type="AlphaFoldDB" id="A0A412XAQ2"/>
<accession>A0A412XAQ2</accession>